<name>A0A6B0TXP0_IXORI</name>
<sequence>MNLGCWLWEVTSFSVKVLSVALGNMHSSSSRARMPMGFSIRSMVGCRSRPKSMNFHSMPSRRYSSCSSTNMVLLKSCCSFSLV</sequence>
<evidence type="ECO:0000313" key="1">
    <source>
        <dbReference type="EMBL" id="MXU84842.1"/>
    </source>
</evidence>
<dbReference type="EMBL" id="GIFC01002759">
    <property type="protein sequence ID" value="MXU84842.1"/>
    <property type="molecule type" value="Transcribed_RNA"/>
</dbReference>
<reference evidence="1" key="1">
    <citation type="submission" date="2019-12" db="EMBL/GenBank/DDBJ databases">
        <title>An insight into the sialome of adult female Ixodes ricinus ticks feeding for 6 days.</title>
        <authorList>
            <person name="Perner J."/>
            <person name="Ribeiro J.M.C."/>
        </authorList>
    </citation>
    <scope>NUCLEOTIDE SEQUENCE</scope>
    <source>
        <strain evidence="1">Semi-engorged</strain>
        <tissue evidence="1">Salivary glands</tissue>
    </source>
</reference>
<accession>A0A6B0TXP0</accession>
<organism evidence="1">
    <name type="scientific">Ixodes ricinus</name>
    <name type="common">Common tick</name>
    <name type="synonym">Acarus ricinus</name>
    <dbReference type="NCBI Taxonomy" id="34613"/>
    <lineage>
        <taxon>Eukaryota</taxon>
        <taxon>Metazoa</taxon>
        <taxon>Ecdysozoa</taxon>
        <taxon>Arthropoda</taxon>
        <taxon>Chelicerata</taxon>
        <taxon>Arachnida</taxon>
        <taxon>Acari</taxon>
        <taxon>Parasitiformes</taxon>
        <taxon>Ixodida</taxon>
        <taxon>Ixodoidea</taxon>
        <taxon>Ixodidae</taxon>
        <taxon>Ixodinae</taxon>
        <taxon>Ixodes</taxon>
    </lineage>
</organism>
<protein>
    <submittedName>
        <fullName evidence="1">Putative secreted protein</fullName>
    </submittedName>
</protein>
<dbReference type="AlphaFoldDB" id="A0A6B0TXP0"/>
<proteinExistence type="predicted"/>